<dbReference type="InterPro" id="IPR004437">
    <property type="entry name" value="ParB/RepB/Spo0J"/>
</dbReference>
<dbReference type="SUPFAM" id="SSF109709">
    <property type="entry name" value="KorB DNA-binding domain-like"/>
    <property type="match status" value="1"/>
</dbReference>
<evidence type="ECO:0000313" key="7">
    <source>
        <dbReference type="Proteomes" id="UP000034076"/>
    </source>
</evidence>
<organism evidence="6 7">
    <name type="scientific">Christensenella hongkongensis</name>
    <dbReference type="NCBI Taxonomy" id="270498"/>
    <lineage>
        <taxon>Bacteria</taxon>
        <taxon>Bacillati</taxon>
        <taxon>Bacillota</taxon>
        <taxon>Clostridia</taxon>
        <taxon>Christensenellales</taxon>
        <taxon>Christensenellaceae</taxon>
        <taxon>Christensenella</taxon>
    </lineage>
</organism>
<dbReference type="STRING" id="270498.CHK_1566"/>
<dbReference type="CDD" id="cd16393">
    <property type="entry name" value="SPO0J_N"/>
    <property type="match status" value="1"/>
</dbReference>
<dbReference type="GO" id="GO:0009295">
    <property type="term" value="C:nucleoid"/>
    <property type="evidence" value="ECO:0007669"/>
    <property type="project" value="UniProtKB-SubCell"/>
</dbReference>
<dbReference type="FunFam" id="1.10.10.2830:FF:000001">
    <property type="entry name" value="Chromosome partitioning protein ParB"/>
    <property type="match status" value="1"/>
</dbReference>
<dbReference type="InterPro" id="IPR041468">
    <property type="entry name" value="HTH_ParB/Spo0J"/>
</dbReference>
<dbReference type="Pfam" id="PF17762">
    <property type="entry name" value="HTH_ParB"/>
    <property type="match status" value="1"/>
</dbReference>
<name>A0A0M2NF72_9FIRM</name>
<dbReference type="InterPro" id="IPR001387">
    <property type="entry name" value="Cro/C1-type_HTH"/>
</dbReference>
<dbReference type="Gene3D" id="1.10.10.2830">
    <property type="match status" value="1"/>
</dbReference>
<feature type="domain" description="HTH cro/C1-type" evidence="5">
    <location>
        <begin position="130"/>
        <end position="160"/>
    </location>
</feature>
<gene>
    <name evidence="6" type="ORF">CHK_1566</name>
</gene>
<dbReference type="GO" id="GO:0045881">
    <property type="term" value="P:positive regulation of sporulation resulting in formation of a cellular spore"/>
    <property type="evidence" value="ECO:0007669"/>
    <property type="project" value="TreeGrafter"/>
</dbReference>
<evidence type="ECO:0000256" key="4">
    <source>
        <dbReference type="ARBA" id="ARBA00023125"/>
    </source>
</evidence>
<dbReference type="NCBIfam" id="TIGR00180">
    <property type="entry name" value="parB_part"/>
    <property type="match status" value="1"/>
</dbReference>
<sequence>MKRGLGKGLSALMADAATETVEKEGVNEIDIFLLDNDTNQPRKKFDEAKLKELAQSIKVHGIMQPIIVYKNEGRYTIIAGERRFRAAKLAGLSKVPVIVRQLDKKEILELSLIENIQREDLNPIEQAAALQQLMTDYSLTQDEVAKRVGKSRSAIANLLRLLSLPEGVKKLVVGGKLSAGHARCLLPLEDAKKIDAGAKTILEKDLSVREAEALVKDWLLTPAAKEKKPAKAKKVPVEIREAQDTLSKALSTKVQIKGTLAKGKISIDYYTAEQLEEIYEILRQAE</sequence>
<dbReference type="GO" id="GO:0005694">
    <property type="term" value="C:chromosome"/>
    <property type="evidence" value="ECO:0007669"/>
    <property type="project" value="TreeGrafter"/>
</dbReference>
<comment type="similarity">
    <text evidence="2">Belongs to the ParB family.</text>
</comment>
<dbReference type="EMBL" id="LAYJ01000088">
    <property type="protein sequence ID" value="KKI51179.1"/>
    <property type="molecule type" value="Genomic_DNA"/>
</dbReference>
<evidence type="ECO:0000256" key="3">
    <source>
        <dbReference type="ARBA" id="ARBA00022829"/>
    </source>
</evidence>
<dbReference type="RefSeq" id="WP_046443417.1">
    <property type="nucleotide sequence ID" value="NZ_CAUERS010000024.1"/>
</dbReference>
<dbReference type="InterPro" id="IPR003115">
    <property type="entry name" value="ParB_N"/>
</dbReference>
<dbReference type="GO" id="GO:0007059">
    <property type="term" value="P:chromosome segregation"/>
    <property type="evidence" value="ECO:0007669"/>
    <property type="project" value="UniProtKB-KW"/>
</dbReference>
<dbReference type="PANTHER" id="PTHR33375">
    <property type="entry name" value="CHROMOSOME-PARTITIONING PROTEIN PARB-RELATED"/>
    <property type="match status" value="1"/>
</dbReference>
<dbReference type="Gene3D" id="3.90.1530.30">
    <property type="match status" value="1"/>
</dbReference>
<keyword evidence="3" id="KW-0159">Chromosome partition</keyword>
<dbReference type="Proteomes" id="UP000034076">
    <property type="component" value="Unassembled WGS sequence"/>
</dbReference>
<comment type="caution">
    <text evidence="6">The sequence shown here is derived from an EMBL/GenBank/DDBJ whole genome shotgun (WGS) entry which is preliminary data.</text>
</comment>
<dbReference type="SMART" id="SM00470">
    <property type="entry name" value="ParB"/>
    <property type="match status" value="1"/>
</dbReference>
<dbReference type="InterPro" id="IPR036086">
    <property type="entry name" value="ParB/Sulfiredoxin_sf"/>
</dbReference>
<proteinExistence type="inferred from homology"/>
<dbReference type="PROSITE" id="PS50943">
    <property type="entry name" value="HTH_CROC1"/>
    <property type="match status" value="1"/>
</dbReference>
<reference evidence="6 7" key="1">
    <citation type="submission" date="2015-04" db="EMBL/GenBank/DDBJ databases">
        <title>Draft genome sequence of bacteremic isolate Catabacter hongkongensis type strain HKU16T.</title>
        <authorList>
            <person name="Lau S.K."/>
            <person name="Teng J.L."/>
            <person name="Huang Y."/>
            <person name="Curreem S.O."/>
            <person name="Tsui S.K."/>
            <person name="Woo P.C."/>
        </authorList>
    </citation>
    <scope>NUCLEOTIDE SEQUENCE [LARGE SCALE GENOMIC DNA]</scope>
    <source>
        <strain evidence="6 7">HKU16</strain>
    </source>
</reference>
<evidence type="ECO:0000259" key="5">
    <source>
        <dbReference type="PROSITE" id="PS50943"/>
    </source>
</evidence>
<evidence type="ECO:0000313" key="6">
    <source>
        <dbReference type="EMBL" id="KKI51179.1"/>
    </source>
</evidence>
<dbReference type="FunFam" id="3.90.1530.30:FF:000001">
    <property type="entry name" value="Chromosome partitioning protein ParB"/>
    <property type="match status" value="1"/>
</dbReference>
<dbReference type="Pfam" id="PF02195">
    <property type="entry name" value="ParB_N"/>
    <property type="match status" value="1"/>
</dbReference>
<evidence type="ECO:0000256" key="2">
    <source>
        <dbReference type="ARBA" id="ARBA00006295"/>
    </source>
</evidence>
<dbReference type="AlphaFoldDB" id="A0A0M2NF72"/>
<accession>A0A0M2NF72</accession>
<dbReference type="GO" id="GO:0003677">
    <property type="term" value="F:DNA binding"/>
    <property type="evidence" value="ECO:0007669"/>
    <property type="project" value="UniProtKB-KW"/>
</dbReference>
<keyword evidence="7" id="KW-1185">Reference proteome</keyword>
<protein>
    <submittedName>
        <fullName evidence="6">Chromosome (Plasmid) partitioning protein ParB</fullName>
    </submittedName>
</protein>
<dbReference type="InterPro" id="IPR050336">
    <property type="entry name" value="Chromosome_partition/occlusion"/>
</dbReference>
<keyword evidence="4" id="KW-0238">DNA-binding</keyword>
<dbReference type="InterPro" id="IPR057240">
    <property type="entry name" value="ParB_dimer_C"/>
</dbReference>
<dbReference type="PANTHER" id="PTHR33375:SF1">
    <property type="entry name" value="CHROMOSOME-PARTITIONING PROTEIN PARB-RELATED"/>
    <property type="match status" value="1"/>
</dbReference>
<dbReference type="OrthoDB" id="9802051at2"/>
<dbReference type="Pfam" id="PF23552">
    <property type="entry name" value="ParB_C"/>
    <property type="match status" value="1"/>
</dbReference>
<evidence type="ECO:0000256" key="1">
    <source>
        <dbReference type="ARBA" id="ARBA00004453"/>
    </source>
</evidence>
<dbReference type="SUPFAM" id="SSF110849">
    <property type="entry name" value="ParB/Sulfiredoxin"/>
    <property type="match status" value="1"/>
</dbReference>
<comment type="subcellular location">
    <subcellularLocation>
        <location evidence="1">Cytoplasm</location>
        <location evidence="1">Nucleoid</location>
    </subcellularLocation>
</comment>